<sequence>EQLQDWLSKTDANITYVGKPIGDISTLSKCQGGTTMVVYCSSQAANVCGGSCTMFNGGATCIHAPGTNCLFASSNVGFCDGDDCDGSCNQFSSCGTPLDNGFCSTPGTSSIITS</sequence>
<accession>A0A9P5TN78</accession>
<comment type="caution">
    <text evidence="1">The sequence shown here is derived from an EMBL/GenBank/DDBJ whole genome shotgun (WGS) entry which is preliminary data.</text>
</comment>
<evidence type="ECO:0000313" key="1">
    <source>
        <dbReference type="EMBL" id="KAF8900248.1"/>
    </source>
</evidence>
<keyword evidence="2" id="KW-1185">Reference proteome</keyword>
<reference evidence="1" key="1">
    <citation type="submission" date="2020-11" db="EMBL/GenBank/DDBJ databases">
        <authorList>
            <consortium name="DOE Joint Genome Institute"/>
            <person name="Ahrendt S."/>
            <person name="Riley R."/>
            <person name="Andreopoulos W."/>
            <person name="LaButti K."/>
            <person name="Pangilinan J."/>
            <person name="Ruiz-duenas F.J."/>
            <person name="Barrasa J.M."/>
            <person name="Sanchez-Garcia M."/>
            <person name="Camarero S."/>
            <person name="Miyauchi S."/>
            <person name="Serrano A."/>
            <person name="Linde D."/>
            <person name="Babiker R."/>
            <person name="Drula E."/>
            <person name="Ayuso-Fernandez I."/>
            <person name="Pacheco R."/>
            <person name="Padilla G."/>
            <person name="Ferreira P."/>
            <person name="Barriuso J."/>
            <person name="Kellner H."/>
            <person name="Castanera R."/>
            <person name="Alfaro M."/>
            <person name="Ramirez L."/>
            <person name="Pisabarro A.G."/>
            <person name="Kuo A."/>
            <person name="Tritt A."/>
            <person name="Lipzen A."/>
            <person name="He G."/>
            <person name="Yan M."/>
            <person name="Ng V."/>
            <person name="Cullen D."/>
            <person name="Martin F."/>
            <person name="Rosso M.-N."/>
            <person name="Henrissat B."/>
            <person name="Hibbett D."/>
            <person name="Martinez A.T."/>
            <person name="Grigoriev I.V."/>
        </authorList>
    </citation>
    <scope>NUCLEOTIDE SEQUENCE</scope>
    <source>
        <strain evidence="1">AH 44721</strain>
    </source>
</reference>
<organism evidence="1 2">
    <name type="scientific">Gymnopilus junonius</name>
    <name type="common">Spectacular rustgill mushroom</name>
    <name type="synonym">Gymnopilus spectabilis subsp. junonius</name>
    <dbReference type="NCBI Taxonomy" id="109634"/>
    <lineage>
        <taxon>Eukaryota</taxon>
        <taxon>Fungi</taxon>
        <taxon>Dikarya</taxon>
        <taxon>Basidiomycota</taxon>
        <taxon>Agaricomycotina</taxon>
        <taxon>Agaricomycetes</taxon>
        <taxon>Agaricomycetidae</taxon>
        <taxon>Agaricales</taxon>
        <taxon>Agaricineae</taxon>
        <taxon>Hymenogastraceae</taxon>
        <taxon>Gymnopilus</taxon>
    </lineage>
</organism>
<dbReference type="EMBL" id="JADNYJ010000048">
    <property type="protein sequence ID" value="KAF8900248.1"/>
    <property type="molecule type" value="Genomic_DNA"/>
</dbReference>
<dbReference type="OrthoDB" id="2985022at2759"/>
<protein>
    <submittedName>
        <fullName evidence="1">Uncharacterized protein</fullName>
    </submittedName>
</protein>
<feature type="non-terminal residue" evidence="1">
    <location>
        <position position="1"/>
    </location>
</feature>
<dbReference type="AlphaFoldDB" id="A0A9P5TN78"/>
<gene>
    <name evidence="1" type="ORF">CPB84DRAFT_1650535</name>
</gene>
<evidence type="ECO:0000313" key="2">
    <source>
        <dbReference type="Proteomes" id="UP000724874"/>
    </source>
</evidence>
<name>A0A9P5TN78_GYMJU</name>
<dbReference type="Proteomes" id="UP000724874">
    <property type="component" value="Unassembled WGS sequence"/>
</dbReference>
<feature type="non-terminal residue" evidence="1">
    <location>
        <position position="114"/>
    </location>
</feature>
<proteinExistence type="predicted"/>